<keyword evidence="3" id="KW-1185">Reference proteome</keyword>
<comment type="caution">
    <text evidence="2">The sequence shown here is derived from an EMBL/GenBank/DDBJ whole genome shotgun (WGS) entry which is preliminary data.</text>
</comment>
<gene>
    <name evidence="2" type="ORF">Pen02_02350</name>
</gene>
<dbReference type="InterPro" id="IPR036396">
    <property type="entry name" value="Cyt_P450_sf"/>
</dbReference>
<dbReference type="PRINTS" id="PR00359">
    <property type="entry name" value="BP450"/>
</dbReference>
<dbReference type="InterPro" id="IPR002397">
    <property type="entry name" value="Cyt_P450_B"/>
</dbReference>
<evidence type="ECO:0000313" key="2">
    <source>
        <dbReference type="EMBL" id="GIG85299.1"/>
    </source>
</evidence>
<evidence type="ECO:0000313" key="3">
    <source>
        <dbReference type="Proteomes" id="UP000646749"/>
    </source>
</evidence>
<sequence>MTTSSLDRPTGARKPLAELTGLVPLAATTACPDPQHVFRRLRAEHGPVAPVELEPGVHAWLVMGYQEILTVTRQEQVYSCDPNDWSAHHDGSLPADSLLRPMMSPYDNAFFVNGERHRRLRAPIAGGMAEIDQRAMRRAVAALCTDVIGAFAGRGEADLVADYAAIVPVLAIADRFGLNTVESHELQAGLAAMFAWGADALAAREKVMKILADVVAARRATPSRDLTTYLVEHPNLRGDAEIYDTMVLTLVAANENTMSCIAQTLRLMLTDERFAGRLRGGRLGVDDALDEVLWRDPPMTNAPARYALRDTELAGQPVRRGDAMILGLTAANADPRIHASGEPWREVGNRAHLSWGAGPHACPAQIPARLIVRTAVETALHLLPGVRLAIPVEELVAVPSPWGRTPQSIPVRFTPVRHRDSEPL</sequence>
<dbReference type="Proteomes" id="UP000646749">
    <property type="component" value="Unassembled WGS sequence"/>
</dbReference>
<proteinExistence type="inferred from homology"/>
<name>A0ABQ4DS72_9ACTN</name>
<dbReference type="Gene3D" id="1.10.630.10">
    <property type="entry name" value="Cytochrome P450"/>
    <property type="match status" value="1"/>
</dbReference>
<evidence type="ECO:0000256" key="1">
    <source>
        <dbReference type="ARBA" id="ARBA00010617"/>
    </source>
</evidence>
<dbReference type="EMBL" id="BONW01000001">
    <property type="protein sequence ID" value="GIG85299.1"/>
    <property type="molecule type" value="Genomic_DNA"/>
</dbReference>
<dbReference type="PANTHER" id="PTHR46696:SF1">
    <property type="entry name" value="CYTOCHROME P450 YJIB-RELATED"/>
    <property type="match status" value="1"/>
</dbReference>
<organism evidence="2 3">
    <name type="scientific">Plantactinospora endophytica</name>
    <dbReference type="NCBI Taxonomy" id="673535"/>
    <lineage>
        <taxon>Bacteria</taxon>
        <taxon>Bacillati</taxon>
        <taxon>Actinomycetota</taxon>
        <taxon>Actinomycetes</taxon>
        <taxon>Micromonosporales</taxon>
        <taxon>Micromonosporaceae</taxon>
        <taxon>Plantactinospora</taxon>
    </lineage>
</organism>
<dbReference type="RefSeq" id="WP_203863985.1">
    <property type="nucleotide sequence ID" value="NZ_BONW01000001.1"/>
</dbReference>
<accession>A0ABQ4DS72</accession>
<dbReference type="SUPFAM" id="SSF48264">
    <property type="entry name" value="Cytochrome P450"/>
    <property type="match status" value="1"/>
</dbReference>
<reference evidence="2 3" key="1">
    <citation type="submission" date="2021-01" db="EMBL/GenBank/DDBJ databases">
        <title>Whole genome shotgun sequence of Plantactinospora endophytica NBRC 110450.</title>
        <authorList>
            <person name="Komaki H."/>
            <person name="Tamura T."/>
        </authorList>
    </citation>
    <scope>NUCLEOTIDE SEQUENCE [LARGE SCALE GENOMIC DNA]</scope>
    <source>
        <strain evidence="2 3">NBRC 110450</strain>
    </source>
</reference>
<dbReference type="PANTHER" id="PTHR46696">
    <property type="entry name" value="P450, PUTATIVE (EUROFUNG)-RELATED"/>
    <property type="match status" value="1"/>
</dbReference>
<protein>
    <submittedName>
        <fullName evidence="2">Cytochrome P450</fullName>
    </submittedName>
</protein>
<comment type="similarity">
    <text evidence="1">Belongs to the cytochrome P450 family.</text>
</comment>